<comment type="caution">
    <text evidence="2">The sequence shown here is derived from an EMBL/GenBank/DDBJ whole genome shotgun (WGS) entry which is preliminary data.</text>
</comment>
<keyword evidence="3" id="KW-1185">Reference proteome</keyword>
<dbReference type="Proteomes" id="UP001358586">
    <property type="component" value="Chromosome 2"/>
</dbReference>
<organism evidence="2 3">
    <name type="scientific">Gossypium arboreum</name>
    <name type="common">Tree cotton</name>
    <name type="synonym">Gossypium nanking</name>
    <dbReference type="NCBI Taxonomy" id="29729"/>
    <lineage>
        <taxon>Eukaryota</taxon>
        <taxon>Viridiplantae</taxon>
        <taxon>Streptophyta</taxon>
        <taxon>Embryophyta</taxon>
        <taxon>Tracheophyta</taxon>
        <taxon>Spermatophyta</taxon>
        <taxon>Magnoliopsida</taxon>
        <taxon>eudicotyledons</taxon>
        <taxon>Gunneridae</taxon>
        <taxon>Pentapetalae</taxon>
        <taxon>rosids</taxon>
        <taxon>malvids</taxon>
        <taxon>Malvales</taxon>
        <taxon>Malvaceae</taxon>
        <taxon>Malvoideae</taxon>
        <taxon>Gossypium</taxon>
    </lineage>
</organism>
<evidence type="ECO:0000256" key="1">
    <source>
        <dbReference type="SAM" id="MobiDB-lite"/>
    </source>
</evidence>
<proteinExistence type="predicted"/>
<protein>
    <submittedName>
        <fullName evidence="2">Uncharacterized protein</fullName>
    </submittedName>
</protein>
<evidence type="ECO:0000313" key="3">
    <source>
        <dbReference type="Proteomes" id="UP001358586"/>
    </source>
</evidence>
<sequence length="258" mass="28475">MEQLNELSMSTFQRSASNVDIMGTQRKFALKVRWGWKELVKGTYLTKQTGTDKGDNKRGNTTQGTYRPWMLVKKKSRRTGRTGRKGVENAAVGGERTSRFQVLENLDSDGSLKAREEGGAMYVERDQSSLLKLGLGRGDDLMHLDQNAQHTDGLNSRKLIGEPSWTSTTLGETINKTNPQQRILPDGNKKSLIKDPQRLGYQQLLQEGAGIVSIPQNKTGSAHTLILLSPRTGAEAHETQASITEPSPLEGIAKTSNR</sequence>
<gene>
    <name evidence="2" type="ORF">PVK06_004273</name>
</gene>
<dbReference type="EMBL" id="JARKNE010000002">
    <property type="protein sequence ID" value="KAK5841947.1"/>
    <property type="molecule type" value="Genomic_DNA"/>
</dbReference>
<reference evidence="2 3" key="1">
    <citation type="submission" date="2023-03" db="EMBL/GenBank/DDBJ databases">
        <title>WGS of Gossypium arboreum.</title>
        <authorList>
            <person name="Yu D."/>
        </authorList>
    </citation>
    <scope>NUCLEOTIDE SEQUENCE [LARGE SCALE GENOMIC DNA]</scope>
    <source>
        <tissue evidence="2">Leaf</tissue>
    </source>
</reference>
<name>A0ABR0QRJ1_GOSAR</name>
<evidence type="ECO:0000313" key="2">
    <source>
        <dbReference type="EMBL" id="KAK5841947.1"/>
    </source>
</evidence>
<feature type="region of interest" description="Disordered" evidence="1">
    <location>
        <begin position="232"/>
        <end position="258"/>
    </location>
</feature>
<accession>A0ABR0QRJ1</accession>